<protein>
    <submittedName>
        <fullName evidence="2">Uncharacterized protein</fullName>
    </submittedName>
</protein>
<keyword evidence="3" id="KW-1185">Reference proteome</keyword>
<evidence type="ECO:0000313" key="2">
    <source>
        <dbReference type="EMBL" id="GIZ03776.1"/>
    </source>
</evidence>
<name>A0AAV4YBM1_CAEEX</name>
<sequence length="126" mass="14094">MHIRISSSMISLTNFLVNKLIYGAFGESYLFLGAFGRRVSHDAFHICVSTLFILESHSIILTNRCGQDHLVCNPVVFYAEDHETQTGVSHSPKKSNMGCWPRSILHASISSHEGDEVEEEERGGEQ</sequence>
<dbReference type="Proteomes" id="UP001054945">
    <property type="component" value="Unassembled WGS sequence"/>
</dbReference>
<reference evidence="2 3" key="1">
    <citation type="submission" date="2021-06" db="EMBL/GenBank/DDBJ databases">
        <title>Caerostris extrusa draft genome.</title>
        <authorList>
            <person name="Kono N."/>
            <person name="Arakawa K."/>
        </authorList>
    </citation>
    <scope>NUCLEOTIDE SEQUENCE [LARGE SCALE GENOMIC DNA]</scope>
</reference>
<organism evidence="2 3">
    <name type="scientific">Caerostris extrusa</name>
    <name type="common">Bark spider</name>
    <name type="synonym">Caerostris bankana</name>
    <dbReference type="NCBI Taxonomy" id="172846"/>
    <lineage>
        <taxon>Eukaryota</taxon>
        <taxon>Metazoa</taxon>
        <taxon>Ecdysozoa</taxon>
        <taxon>Arthropoda</taxon>
        <taxon>Chelicerata</taxon>
        <taxon>Arachnida</taxon>
        <taxon>Araneae</taxon>
        <taxon>Araneomorphae</taxon>
        <taxon>Entelegynae</taxon>
        <taxon>Araneoidea</taxon>
        <taxon>Araneidae</taxon>
        <taxon>Caerostris</taxon>
    </lineage>
</organism>
<evidence type="ECO:0000313" key="3">
    <source>
        <dbReference type="Proteomes" id="UP001054945"/>
    </source>
</evidence>
<evidence type="ECO:0000256" key="1">
    <source>
        <dbReference type="SAM" id="MobiDB-lite"/>
    </source>
</evidence>
<feature type="region of interest" description="Disordered" evidence="1">
    <location>
        <begin position="107"/>
        <end position="126"/>
    </location>
</feature>
<accession>A0AAV4YBM1</accession>
<proteinExistence type="predicted"/>
<dbReference type="EMBL" id="BPLR01018996">
    <property type="protein sequence ID" value="GIZ03776.1"/>
    <property type="molecule type" value="Genomic_DNA"/>
</dbReference>
<dbReference type="AlphaFoldDB" id="A0AAV4YBM1"/>
<gene>
    <name evidence="2" type="ORF">CEXT_786901</name>
</gene>
<comment type="caution">
    <text evidence="2">The sequence shown here is derived from an EMBL/GenBank/DDBJ whole genome shotgun (WGS) entry which is preliminary data.</text>
</comment>
<feature type="compositionally biased region" description="Acidic residues" evidence="1">
    <location>
        <begin position="115"/>
        <end position="126"/>
    </location>
</feature>